<keyword evidence="11" id="KW-1185">Reference proteome</keyword>
<evidence type="ECO:0000256" key="2">
    <source>
        <dbReference type="ARBA" id="ARBA00022475"/>
    </source>
</evidence>
<dbReference type="InterPro" id="IPR004477">
    <property type="entry name" value="ComEC_N"/>
</dbReference>
<dbReference type="InterPro" id="IPR036866">
    <property type="entry name" value="RibonucZ/Hydroxyglut_hydro"/>
</dbReference>
<dbReference type="InterPro" id="IPR035681">
    <property type="entry name" value="ComA-like_MBL"/>
</dbReference>
<name>A0A7X2P9A5_9FIRM</name>
<gene>
    <name evidence="10" type="ORF">FYJ60_09765</name>
</gene>
<evidence type="ECO:0000259" key="9">
    <source>
        <dbReference type="Pfam" id="PF13567"/>
    </source>
</evidence>
<comment type="caution">
    <text evidence="10">The sequence shown here is derived from an EMBL/GenBank/DDBJ whole genome shotgun (WGS) entry which is preliminary data.</text>
</comment>
<comment type="subcellular location">
    <subcellularLocation>
        <location evidence="1">Cell membrane</location>
        <topology evidence="1">Multi-pass membrane protein</topology>
    </subcellularLocation>
</comment>
<evidence type="ECO:0000259" key="7">
    <source>
        <dbReference type="Pfam" id="PF00753"/>
    </source>
</evidence>
<dbReference type="Pfam" id="PF13567">
    <property type="entry name" value="DUF4131"/>
    <property type="match status" value="1"/>
</dbReference>
<feature type="domain" description="DUF4131" evidence="9">
    <location>
        <begin position="7"/>
        <end position="134"/>
    </location>
</feature>
<dbReference type="InterPro" id="IPR052159">
    <property type="entry name" value="Competence_DNA_uptake"/>
</dbReference>
<keyword evidence="2" id="KW-1003">Cell membrane</keyword>
<feature type="transmembrane region" description="Helical" evidence="6">
    <location>
        <begin position="280"/>
        <end position="297"/>
    </location>
</feature>
<dbReference type="CDD" id="cd07731">
    <property type="entry name" value="ComA-like_MBL-fold"/>
    <property type="match status" value="1"/>
</dbReference>
<dbReference type="NCBIfam" id="TIGR00360">
    <property type="entry name" value="ComEC_N-term"/>
    <property type="match status" value="1"/>
</dbReference>
<protein>
    <submittedName>
        <fullName evidence="10">ComEC/Rec2 family competence protein</fullName>
    </submittedName>
</protein>
<keyword evidence="3 6" id="KW-0812">Transmembrane</keyword>
<accession>A0A7X2P9A5</accession>
<evidence type="ECO:0000313" key="11">
    <source>
        <dbReference type="Proteomes" id="UP000466864"/>
    </source>
</evidence>
<evidence type="ECO:0000256" key="1">
    <source>
        <dbReference type="ARBA" id="ARBA00004651"/>
    </source>
</evidence>
<dbReference type="Pfam" id="PF03772">
    <property type="entry name" value="Competence"/>
    <property type="match status" value="1"/>
</dbReference>
<dbReference type="GO" id="GO:0005886">
    <property type="term" value="C:plasma membrane"/>
    <property type="evidence" value="ECO:0007669"/>
    <property type="project" value="UniProtKB-SubCell"/>
</dbReference>
<evidence type="ECO:0000256" key="5">
    <source>
        <dbReference type="ARBA" id="ARBA00023136"/>
    </source>
</evidence>
<dbReference type="Gene3D" id="3.60.15.10">
    <property type="entry name" value="Ribonuclease Z/Hydroxyacylglutathione hydrolase-like"/>
    <property type="match status" value="1"/>
</dbReference>
<feature type="transmembrane region" description="Helical" evidence="6">
    <location>
        <begin position="256"/>
        <end position="273"/>
    </location>
</feature>
<dbReference type="RefSeq" id="WP_154458511.1">
    <property type="nucleotide sequence ID" value="NZ_VUMV01000007.1"/>
</dbReference>
<evidence type="ECO:0000256" key="6">
    <source>
        <dbReference type="SAM" id="Phobius"/>
    </source>
</evidence>
<evidence type="ECO:0000256" key="4">
    <source>
        <dbReference type="ARBA" id="ARBA00022989"/>
    </source>
</evidence>
<feature type="domain" description="ComEC/Rec2-related protein" evidence="8">
    <location>
        <begin position="177"/>
        <end position="460"/>
    </location>
</feature>
<dbReference type="PANTHER" id="PTHR30619">
    <property type="entry name" value="DNA INTERNALIZATION/COMPETENCE PROTEIN COMEC/REC2"/>
    <property type="match status" value="1"/>
</dbReference>
<sequence length="785" mass="86389">MRKRPLCGFCLLLVLLICLCRAAGIPIFGRPRFPSGWSSRLESGMNVRVTGTVAGRQLKQKSIQYILKNNSVLSGNRSVPVSKILLTSTSKDKLPVGTRLTVYGKLAFTESPGNPGQFDSRSFYACQKIYLTLWEYDRRIVSEGSGLQEYFTGLREKTVRRQSEIMSPESASILSSMLLGDRSLLDENTRLDFQLSGVIHILCISGLHITLLGMAAYRLCLFLLSRMRPRYARRLSAALAGALILWYGMFTGASVSTLRALLMFAVYLGAILLKRSYDTLSSLSLAAILLLVSNPGYLFYAGFLLSFAAVLGSAVLQPLLIRHLKPVIRKLSGRKRFHPFSVLSYLLRQTVSWLSITLLMLPLSAWFFYEIPLLSLPANLLLLPFVSLILEGGIIGTVIGMISRPAGAAVLLPVNLCLRLFSLLTRYIRRLPGAALICGQPTVPQILLYYLLLLCFCLCICDRKTGFLLPVKIHKKASHSKPGSAALIRHLRISLLPLLAACVLFLRPQVPFSLTMLDVGQGDALVLRQGYGSVFLCDGGSSDVKNVGTRRILPYLKQQGIRRIDCVFLSHGDDDHIGGVEELLESIAEKKTSLRIRAVSMPFWMKDDTAGKRLCRLAASAGTKVIWGIAGDQLVSASPVFPKNRLSIEILHPFPESGAQAGNAGSMVLSVTYGDFSALLTGDLEAEGEEEILPVLSHYDYLKAAHHGSRYSTSRKFLSAVSPSVVTVSAPEKSRYGHPHRETLDRIRREGADCFITKDCGAITARTDGKKLQILTFRNGSGKKE</sequence>
<feature type="transmembrane region" description="Helical" evidence="6">
    <location>
        <begin position="231"/>
        <end position="250"/>
    </location>
</feature>
<reference evidence="10 11" key="1">
    <citation type="submission" date="2019-08" db="EMBL/GenBank/DDBJ databases">
        <title>In-depth cultivation of the pig gut microbiome towards novel bacterial diversity and tailored functional studies.</title>
        <authorList>
            <person name="Wylensek D."/>
            <person name="Hitch T.C.A."/>
            <person name="Clavel T."/>
        </authorList>
    </citation>
    <scope>NUCLEOTIDE SEQUENCE [LARGE SCALE GENOMIC DNA]</scope>
    <source>
        <strain evidence="10 11">Oil+RF-744-WCA-WT-13</strain>
    </source>
</reference>
<feature type="transmembrane region" description="Helical" evidence="6">
    <location>
        <begin position="381"/>
        <end position="402"/>
    </location>
</feature>
<dbReference type="InterPro" id="IPR025405">
    <property type="entry name" value="DUF4131"/>
</dbReference>
<feature type="transmembrane region" description="Helical" evidence="6">
    <location>
        <begin position="198"/>
        <end position="224"/>
    </location>
</feature>
<evidence type="ECO:0000313" key="10">
    <source>
        <dbReference type="EMBL" id="MST82602.1"/>
    </source>
</evidence>
<dbReference type="EMBL" id="VUMV01000007">
    <property type="protein sequence ID" value="MST82602.1"/>
    <property type="molecule type" value="Genomic_DNA"/>
</dbReference>
<keyword evidence="5 6" id="KW-0472">Membrane</keyword>
<proteinExistence type="predicted"/>
<dbReference type="InterPro" id="IPR001279">
    <property type="entry name" value="Metallo-B-lactamas"/>
</dbReference>
<dbReference type="Proteomes" id="UP000466864">
    <property type="component" value="Unassembled WGS sequence"/>
</dbReference>
<dbReference type="Pfam" id="PF00753">
    <property type="entry name" value="Lactamase_B"/>
    <property type="match status" value="1"/>
</dbReference>
<feature type="domain" description="Metallo-beta-lactamase" evidence="7">
    <location>
        <begin position="518"/>
        <end position="728"/>
    </location>
</feature>
<evidence type="ECO:0000259" key="8">
    <source>
        <dbReference type="Pfam" id="PF03772"/>
    </source>
</evidence>
<dbReference type="AlphaFoldDB" id="A0A7X2P9A5"/>
<evidence type="ECO:0000256" key="3">
    <source>
        <dbReference type="ARBA" id="ARBA00022692"/>
    </source>
</evidence>
<dbReference type="SUPFAM" id="SSF56281">
    <property type="entry name" value="Metallo-hydrolase/oxidoreductase"/>
    <property type="match status" value="1"/>
</dbReference>
<dbReference type="PANTHER" id="PTHR30619:SF1">
    <property type="entry name" value="RECOMBINATION PROTEIN 2"/>
    <property type="match status" value="1"/>
</dbReference>
<keyword evidence="4 6" id="KW-1133">Transmembrane helix</keyword>
<feature type="transmembrane region" description="Helical" evidence="6">
    <location>
        <begin position="345"/>
        <end position="369"/>
    </location>
</feature>
<organism evidence="10 11">
    <name type="scientific">Bilifractor porci</name>
    <dbReference type="NCBI Taxonomy" id="2606636"/>
    <lineage>
        <taxon>Bacteria</taxon>
        <taxon>Bacillati</taxon>
        <taxon>Bacillota</taxon>
        <taxon>Clostridia</taxon>
        <taxon>Lachnospirales</taxon>
        <taxon>Lachnospiraceae</taxon>
        <taxon>Bilifractor</taxon>
    </lineage>
</organism>